<proteinExistence type="inferred from homology"/>
<evidence type="ECO:0000313" key="4">
    <source>
        <dbReference type="EMBL" id="CAK0902786.1"/>
    </source>
</evidence>
<dbReference type="SUPFAM" id="SSF52540">
    <property type="entry name" value="P-loop containing nucleoside triphosphate hydrolases"/>
    <property type="match status" value="1"/>
</dbReference>
<comment type="similarity">
    <text evidence="1">Belongs to the helicase family.</text>
</comment>
<keyword evidence="1" id="KW-0227">DNA damage</keyword>
<comment type="cofactor">
    <cofactor evidence="1">
        <name>Mg(2+)</name>
        <dbReference type="ChEBI" id="CHEBI:18420"/>
    </cofactor>
</comment>
<evidence type="ECO:0000259" key="3">
    <source>
        <dbReference type="Pfam" id="PF05970"/>
    </source>
</evidence>
<keyword evidence="1" id="KW-0234">DNA repair</keyword>
<organism evidence="4 5">
    <name type="scientific">Prorocentrum cordatum</name>
    <dbReference type="NCBI Taxonomy" id="2364126"/>
    <lineage>
        <taxon>Eukaryota</taxon>
        <taxon>Sar</taxon>
        <taxon>Alveolata</taxon>
        <taxon>Dinophyceae</taxon>
        <taxon>Prorocentrales</taxon>
        <taxon>Prorocentraceae</taxon>
        <taxon>Prorocentrum</taxon>
    </lineage>
</organism>
<dbReference type="Proteomes" id="UP001189429">
    <property type="component" value="Unassembled WGS sequence"/>
</dbReference>
<comment type="catalytic activity">
    <reaction evidence="1">
        <text>ATP + H2O = ADP + phosphate + H(+)</text>
        <dbReference type="Rhea" id="RHEA:13065"/>
        <dbReference type="ChEBI" id="CHEBI:15377"/>
        <dbReference type="ChEBI" id="CHEBI:15378"/>
        <dbReference type="ChEBI" id="CHEBI:30616"/>
        <dbReference type="ChEBI" id="CHEBI:43474"/>
        <dbReference type="ChEBI" id="CHEBI:456216"/>
        <dbReference type="EC" id="5.6.2.3"/>
    </reaction>
</comment>
<dbReference type="InterPro" id="IPR051055">
    <property type="entry name" value="PIF1_helicase"/>
</dbReference>
<keyword evidence="1" id="KW-0067">ATP-binding</keyword>
<evidence type="ECO:0000313" key="5">
    <source>
        <dbReference type="Proteomes" id="UP001189429"/>
    </source>
</evidence>
<keyword evidence="1" id="KW-0547">Nucleotide-binding</keyword>
<feature type="region of interest" description="Disordered" evidence="2">
    <location>
        <begin position="118"/>
        <end position="166"/>
    </location>
</feature>
<comment type="caution">
    <text evidence="4">The sequence shown here is derived from an EMBL/GenBank/DDBJ whole genome shotgun (WGS) entry which is preliminary data.</text>
</comment>
<keyword evidence="5" id="KW-1185">Reference proteome</keyword>
<dbReference type="PANTHER" id="PTHR47642:SF5">
    <property type="entry name" value="ATP-DEPENDENT DNA HELICASE"/>
    <property type="match status" value="1"/>
</dbReference>
<name>A0ABN9XS25_9DINO</name>
<evidence type="ECO:0000256" key="2">
    <source>
        <dbReference type="SAM" id="MobiDB-lite"/>
    </source>
</evidence>
<dbReference type="InterPro" id="IPR010285">
    <property type="entry name" value="DNA_helicase_pif1-like_DEAD"/>
</dbReference>
<dbReference type="Gene3D" id="3.40.50.300">
    <property type="entry name" value="P-loop containing nucleotide triphosphate hydrolases"/>
    <property type="match status" value="1"/>
</dbReference>
<accession>A0ABN9XS25</accession>
<dbReference type="EC" id="5.6.2.3" evidence="1"/>
<dbReference type="EMBL" id="CAUYUJ010021115">
    <property type="protein sequence ID" value="CAK0902786.1"/>
    <property type="molecule type" value="Genomic_DNA"/>
</dbReference>
<keyword evidence="1" id="KW-0233">DNA recombination</keyword>
<feature type="compositionally biased region" description="Gly residues" evidence="2">
    <location>
        <begin position="142"/>
        <end position="152"/>
    </location>
</feature>
<protein>
    <recommendedName>
        <fullName evidence="1">ATP-dependent DNA helicase</fullName>
        <ecNumber evidence="1">5.6.2.3</ecNumber>
    </recommendedName>
</protein>
<feature type="domain" description="DNA helicase Pif1-like DEAD-box helicase" evidence="3">
    <location>
        <begin position="1"/>
        <end position="63"/>
    </location>
</feature>
<keyword evidence="1" id="KW-0378">Hydrolase</keyword>
<dbReference type="PANTHER" id="PTHR47642">
    <property type="entry name" value="ATP-DEPENDENT DNA HELICASE"/>
    <property type="match status" value="1"/>
</dbReference>
<dbReference type="Pfam" id="PF05970">
    <property type="entry name" value="PIF1"/>
    <property type="match status" value="1"/>
</dbReference>
<evidence type="ECO:0000256" key="1">
    <source>
        <dbReference type="RuleBase" id="RU363044"/>
    </source>
</evidence>
<sequence>MMSKALFEKLEFVARKMKKNELPFGGVTLVLCGDFFQLPPVSRGGASVDEARFCFESEAWGRCLRAAAGGPENTFSLNEVFRQKDGRLLRLLSEVRHNSLTPQGLRLLEDLRRELGVGRGGANQALPGQREGGRREPPEVGRPGGRTGQGGHVRGHRHPPRGGRCVMSRPRNWMRCSSFRVRST</sequence>
<reference evidence="4" key="1">
    <citation type="submission" date="2023-10" db="EMBL/GenBank/DDBJ databases">
        <authorList>
            <person name="Chen Y."/>
            <person name="Shah S."/>
            <person name="Dougan E. K."/>
            <person name="Thang M."/>
            <person name="Chan C."/>
        </authorList>
    </citation>
    <scope>NUCLEOTIDE SEQUENCE [LARGE SCALE GENOMIC DNA]</scope>
</reference>
<dbReference type="InterPro" id="IPR027417">
    <property type="entry name" value="P-loop_NTPase"/>
</dbReference>
<gene>
    <name evidence="4" type="ORF">PCOR1329_LOCUS79286</name>
</gene>
<keyword evidence="1" id="KW-0347">Helicase</keyword>